<evidence type="ECO:0000256" key="1">
    <source>
        <dbReference type="SAM" id="SignalP"/>
    </source>
</evidence>
<evidence type="ECO:0000313" key="2">
    <source>
        <dbReference type="EMBL" id="MFC4213258.1"/>
    </source>
</evidence>
<keyword evidence="3" id="KW-1185">Reference proteome</keyword>
<comment type="caution">
    <text evidence="2">The sequence shown here is derived from an EMBL/GenBank/DDBJ whole genome shotgun (WGS) entry which is preliminary data.</text>
</comment>
<protein>
    <recommendedName>
        <fullName evidence="4">Lipoprotein</fullName>
    </recommendedName>
</protein>
<evidence type="ECO:0008006" key="4">
    <source>
        <dbReference type="Google" id="ProtNLM"/>
    </source>
</evidence>
<proteinExistence type="predicted"/>
<name>A0ABV8PDY7_9SPHI</name>
<keyword evidence="1" id="KW-0732">Signal</keyword>
<sequence>MRKISILLFITLLFTTCKPKFAVHTTFYFWRTVYKNQIAETTILNDFKSKSIYVRIMDVDLNAITQEPAPVSPITFDDALPKQTDIIPVVYLVNNIFNNLTEAQSRLLVSRIAKFVNAKVNQAGKSNYKEIQIDCDWTKNTRDKYFSFLKQFQSNPLLKGKEVSVTLRLHQVRNLVSSGIPPVKKVMLMCYNMGNLRKYGTQNSILDMQEMQTYLKNELDKYPLKMDVALPLFSWAVVFRKEKYAGISRQINKKKLSDKKLFKRRGNTILYDLLIDYPQAGLKNGDVIRWEEISVDDLIATSKFLSRYLKPEERNLVFYHLDNDLLKIFKHDDLQKVIDNF</sequence>
<accession>A0ABV8PDY7</accession>
<dbReference type="RefSeq" id="WP_378988307.1">
    <property type="nucleotide sequence ID" value="NZ_JBHSBW010000016.1"/>
</dbReference>
<feature type="chain" id="PRO_5046713159" description="Lipoprotein" evidence="1">
    <location>
        <begin position="23"/>
        <end position="341"/>
    </location>
</feature>
<reference evidence="3" key="1">
    <citation type="journal article" date="2019" name="Int. J. Syst. Evol. Microbiol.">
        <title>The Global Catalogue of Microorganisms (GCM) 10K type strain sequencing project: providing services to taxonomists for standard genome sequencing and annotation.</title>
        <authorList>
            <consortium name="The Broad Institute Genomics Platform"/>
            <consortium name="The Broad Institute Genome Sequencing Center for Infectious Disease"/>
            <person name="Wu L."/>
            <person name="Ma J."/>
        </authorList>
    </citation>
    <scope>NUCLEOTIDE SEQUENCE [LARGE SCALE GENOMIC DNA]</scope>
    <source>
        <strain evidence="3">CCM 8691</strain>
    </source>
</reference>
<organism evidence="2 3">
    <name type="scientific">Pedobacter lithocola</name>
    <dbReference type="NCBI Taxonomy" id="1908239"/>
    <lineage>
        <taxon>Bacteria</taxon>
        <taxon>Pseudomonadati</taxon>
        <taxon>Bacteroidota</taxon>
        <taxon>Sphingobacteriia</taxon>
        <taxon>Sphingobacteriales</taxon>
        <taxon>Sphingobacteriaceae</taxon>
        <taxon>Pedobacter</taxon>
    </lineage>
</organism>
<feature type="signal peptide" evidence="1">
    <location>
        <begin position="1"/>
        <end position="22"/>
    </location>
</feature>
<evidence type="ECO:0000313" key="3">
    <source>
        <dbReference type="Proteomes" id="UP001595789"/>
    </source>
</evidence>
<dbReference type="EMBL" id="JBHSBW010000016">
    <property type="protein sequence ID" value="MFC4213258.1"/>
    <property type="molecule type" value="Genomic_DNA"/>
</dbReference>
<gene>
    <name evidence="2" type="ORF">ACFOWA_18840</name>
</gene>
<dbReference type="Proteomes" id="UP001595789">
    <property type="component" value="Unassembled WGS sequence"/>
</dbReference>